<sequence>MAKFARELSKLTEQAFPQWPVDHQDKLVSQKILQEIDKQDWAEAFHTARPCILQGAVRMAVQAEARAASVITRATAKAEEHVPRPTVPLIILPCYKGLGVKIKRMGRTIGFQVYFKSAASVRPIVRNEKIRLAPNEKPGVIYEILYTCPASYIGETGNTSSHRYEEHLSCLNRYKNALNDQKGLGTKRRGRPRLLQPNEAMDEAIKASAIVSTRPWPIAPKHCHQRARHPLTEN</sequence>
<keyword evidence="2" id="KW-1185">Reference proteome</keyword>
<dbReference type="AlphaFoldDB" id="A0A085M297"/>
<accession>A0A085M297</accession>
<organism evidence="1 2">
    <name type="scientific">Trichuris suis</name>
    <name type="common">pig whipworm</name>
    <dbReference type="NCBI Taxonomy" id="68888"/>
    <lineage>
        <taxon>Eukaryota</taxon>
        <taxon>Metazoa</taxon>
        <taxon>Ecdysozoa</taxon>
        <taxon>Nematoda</taxon>
        <taxon>Enoplea</taxon>
        <taxon>Dorylaimia</taxon>
        <taxon>Trichinellida</taxon>
        <taxon>Trichuridae</taxon>
        <taxon>Trichuris</taxon>
    </lineage>
</organism>
<reference evidence="1 2" key="1">
    <citation type="journal article" date="2014" name="Nat. Genet.">
        <title>Genome and transcriptome of the porcine whipworm Trichuris suis.</title>
        <authorList>
            <person name="Jex A.R."/>
            <person name="Nejsum P."/>
            <person name="Schwarz E.M."/>
            <person name="Hu L."/>
            <person name="Young N.D."/>
            <person name="Hall R.S."/>
            <person name="Korhonen P.K."/>
            <person name="Liao S."/>
            <person name="Thamsborg S."/>
            <person name="Xia J."/>
            <person name="Xu P."/>
            <person name="Wang S."/>
            <person name="Scheerlinck J.P."/>
            <person name="Hofmann A."/>
            <person name="Sternberg P.W."/>
            <person name="Wang J."/>
            <person name="Gasser R.B."/>
        </authorList>
    </citation>
    <scope>NUCLEOTIDE SEQUENCE [LARGE SCALE GENOMIC DNA]</scope>
    <source>
        <strain evidence="1">DCEP-RM93M</strain>
    </source>
</reference>
<dbReference type="EMBL" id="KL363240">
    <property type="protein sequence ID" value="KFD51343.1"/>
    <property type="molecule type" value="Genomic_DNA"/>
</dbReference>
<evidence type="ECO:0008006" key="3">
    <source>
        <dbReference type="Google" id="ProtNLM"/>
    </source>
</evidence>
<evidence type="ECO:0000313" key="1">
    <source>
        <dbReference type="EMBL" id="KFD51343.1"/>
    </source>
</evidence>
<protein>
    <recommendedName>
        <fullName evidence="3">GIY-YIG domain-containing protein</fullName>
    </recommendedName>
</protein>
<name>A0A085M297_9BILA</name>
<evidence type="ECO:0000313" key="2">
    <source>
        <dbReference type="Proteomes" id="UP000030764"/>
    </source>
</evidence>
<gene>
    <name evidence="1" type="ORF">M513_07748</name>
</gene>
<dbReference type="Proteomes" id="UP000030764">
    <property type="component" value="Unassembled WGS sequence"/>
</dbReference>
<proteinExistence type="predicted"/>